<sequence length="407" mass="44060">MRRIGISVFLLVVFSVSAFSFVIQPFGLFGNVALVRHDLTALIKVVPFVEFELGQNILTLNNINALLNEEQVDINENAFADALANGFRLSAPVSLGTYVDLKFGALRFVPYVRIDGNIALNLPKTFAELLVGDTLIDNAYNDTKEGFLNASIMANGGIGLMLGDFYVAGNAFVPVLFTDKSQTTMTVSYTSSSTPAYAELNASGKVRAYSRVSLNDIRTGNIDGLIDELSHFEDYGLSLEIGYGNDNFGIAVRNIVITPAKAWYAFEVTGDGKVTYTAQETDITFEATYSISEPTVARLSTPVTVTPPIQITAYIKNDGFIIWGVMGSYWLDGNWSVKGYAGLNIGIARAYYMLGYNQINYSHTIGVGMNLFLLNADLKLTATTNSLIPSSNSTPGIGFALTMSGGL</sequence>
<dbReference type="PATRIC" id="fig|93466.3.peg.1438"/>
<dbReference type="EMBL" id="DSZT01000261">
    <property type="protein sequence ID" value="HGU42828.1"/>
    <property type="molecule type" value="Genomic_DNA"/>
</dbReference>
<organism evidence="1 4">
    <name type="scientific">Fervidobacterium pennivorans</name>
    <dbReference type="NCBI Taxonomy" id="93466"/>
    <lineage>
        <taxon>Bacteria</taxon>
        <taxon>Thermotogati</taxon>
        <taxon>Thermotogota</taxon>
        <taxon>Thermotogae</taxon>
        <taxon>Thermotogales</taxon>
        <taxon>Fervidobacteriaceae</taxon>
        <taxon>Fervidobacterium</taxon>
    </lineage>
</organism>
<reference evidence="1 4" key="1">
    <citation type="submission" date="2014-08" db="EMBL/GenBank/DDBJ databases">
        <title>Fervidobacterium pennivorans DYC genome.</title>
        <authorList>
            <person name="Wushke S."/>
        </authorList>
    </citation>
    <scope>NUCLEOTIDE SEQUENCE [LARGE SCALE GENOMIC DNA]</scope>
    <source>
        <strain evidence="1 4">DYC</strain>
    </source>
</reference>
<accession>A0A172T4C5</accession>
<protein>
    <recommendedName>
        <fullName evidence="5">DUF5723 domain-containing protein</fullName>
    </recommendedName>
</protein>
<reference evidence="2" key="2">
    <citation type="journal article" date="2020" name="mSystems">
        <title>Genome- and Community-Level Interaction Insights into Carbon Utilization and Element Cycling Functions of Hydrothermarchaeota in Hydrothermal Sediment.</title>
        <authorList>
            <person name="Zhou Z."/>
            <person name="Liu Y."/>
            <person name="Xu W."/>
            <person name="Pan J."/>
            <person name="Luo Z.H."/>
            <person name="Li M."/>
        </authorList>
    </citation>
    <scope>NUCLEOTIDE SEQUENCE [LARGE SCALE GENOMIC DNA]</scope>
    <source>
        <strain evidence="3">SpSt-604</strain>
        <strain evidence="2">SpSt-640</strain>
    </source>
</reference>
<name>A0A172T4C5_FERPE</name>
<evidence type="ECO:0000313" key="2">
    <source>
        <dbReference type="EMBL" id="HGQ76849.1"/>
    </source>
</evidence>
<dbReference type="OrthoDB" id="41560at2"/>
<dbReference type="Proteomes" id="UP000077096">
    <property type="component" value="Chromosome"/>
</dbReference>
<dbReference type="KEGG" id="fng:JM64_06780"/>
<evidence type="ECO:0000313" key="4">
    <source>
        <dbReference type="Proteomes" id="UP000077096"/>
    </source>
</evidence>
<gene>
    <name evidence="3" type="ORF">ENT72_07970</name>
    <name evidence="2" type="ORF">ENU12_02775</name>
    <name evidence="1" type="ORF">JM64_06780</name>
</gene>
<proteinExistence type="predicted"/>
<dbReference type="EMBL" id="CP011393">
    <property type="protein sequence ID" value="ANE41693.1"/>
    <property type="molecule type" value="Genomic_DNA"/>
</dbReference>
<dbReference type="AlphaFoldDB" id="A0A172T4C5"/>
<evidence type="ECO:0008006" key="5">
    <source>
        <dbReference type="Google" id="ProtNLM"/>
    </source>
</evidence>
<evidence type="ECO:0000313" key="3">
    <source>
        <dbReference type="EMBL" id="HGU42828.1"/>
    </source>
</evidence>
<dbReference type="EMBL" id="DTBH01000062">
    <property type="protein sequence ID" value="HGQ76849.1"/>
    <property type="molecule type" value="Genomic_DNA"/>
</dbReference>
<evidence type="ECO:0000313" key="1">
    <source>
        <dbReference type="EMBL" id="ANE41693.1"/>
    </source>
</evidence>